<dbReference type="SMART" id="SM00382">
    <property type="entry name" value="AAA"/>
    <property type="match status" value="1"/>
</dbReference>
<dbReference type="InterPro" id="IPR003593">
    <property type="entry name" value="AAA+_ATPase"/>
</dbReference>
<dbReference type="KEGG" id="sjv:SJAV_18590"/>
<dbReference type="InterPro" id="IPR003439">
    <property type="entry name" value="ABC_transporter-like_ATP-bd"/>
</dbReference>
<evidence type="ECO:0000256" key="2">
    <source>
        <dbReference type="ARBA" id="ARBA00022448"/>
    </source>
</evidence>
<dbReference type="InterPro" id="IPR027417">
    <property type="entry name" value="P-loop_NTPase"/>
</dbReference>
<keyword evidence="2" id="KW-0813">Transport</keyword>
<dbReference type="GO" id="GO:0016887">
    <property type="term" value="F:ATP hydrolysis activity"/>
    <property type="evidence" value="ECO:0007669"/>
    <property type="project" value="InterPro"/>
</dbReference>
<dbReference type="EMBL" id="AP031322">
    <property type="protein sequence ID" value="BFH73915.1"/>
    <property type="molecule type" value="Genomic_DNA"/>
</dbReference>
<dbReference type="InterPro" id="IPR050763">
    <property type="entry name" value="ABC_transporter_ATP-binding"/>
</dbReference>
<dbReference type="PROSITE" id="PS50893">
    <property type="entry name" value="ABC_TRANSPORTER_2"/>
    <property type="match status" value="1"/>
</dbReference>
<reference evidence="6" key="1">
    <citation type="submission" date="2024-03" db="EMBL/GenBank/DDBJ databases">
        <title>Complete genome sequence of Sulfurisphaera javensis strain KD-1.</title>
        <authorList>
            <person name="Sakai H."/>
            <person name="Nur N."/>
            <person name="Suwanto A."/>
            <person name="Kurosawa N."/>
        </authorList>
    </citation>
    <scope>NUCLEOTIDE SEQUENCE</scope>
    <source>
        <strain evidence="6">KD-1</strain>
    </source>
</reference>
<dbReference type="GeneID" id="92354812"/>
<comment type="similarity">
    <text evidence="1">Belongs to the ABC transporter superfamily.</text>
</comment>
<dbReference type="Gene3D" id="3.40.50.300">
    <property type="entry name" value="P-loop containing nucleotide triphosphate hydrolases"/>
    <property type="match status" value="1"/>
</dbReference>
<gene>
    <name evidence="6" type="ORF">SJAV_18590</name>
</gene>
<keyword evidence="3" id="KW-0547">Nucleotide-binding</keyword>
<feature type="domain" description="ABC transporter" evidence="5">
    <location>
        <begin position="3"/>
        <end position="216"/>
    </location>
</feature>
<dbReference type="AlphaFoldDB" id="A0AAT9GTC8"/>
<evidence type="ECO:0000256" key="3">
    <source>
        <dbReference type="ARBA" id="ARBA00022741"/>
    </source>
</evidence>
<evidence type="ECO:0000256" key="4">
    <source>
        <dbReference type="ARBA" id="ARBA00022840"/>
    </source>
</evidence>
<evidence type="ECO:0000313" key="6">
    <source>
        <dbReference type="EMBL" id="BFH73915.1"/>
    </source>
</evidence>
<dbReference type="RefSeq" id="WP_369609472.1">
    <property type="nucleotide sequence ID" value="NZ_AP031322.1"/>
</dbReference>
<organism evidence="6">
    <name type="scientific">Sulfurisphaera javensis</name>
    <dbReference type="NCBI Taxonomy" id="2049879"/>
    <lineage>
        <taxon>Archaea</taxon>
        <taxon>Thermoproteota</taxon>
        <taxon>Thermoprotei</taxon>
        <taxon>Sulfolobales</taxon>
        <taxon>Sulfolobaceae</taxon>
        <taxon>Sulfurisphaera</taxon>
    </lineage>
</organism>
<protein>
    <submittedName>
        <fullName evidence="6">ABC transporter ATP-binding protein</fullName>
    </submittedName>
</protein>
<accession>A0AAT9GTC8</accession>
<dbReference type="PANTHER" id="PTHR42711:SF5">
    <property type="entry name" value="ABC TRANSPORTER ATP-BINDING PROTEIN NATA"/>
    <property type="match status" value="1"/>
</dbReference>
<dbReference type="GO" id="GO:0005524">
    <property type="term" value="F:ATP binding"/>
    <property type="evidence" value="ECO:0007669"/>
    <property type="project" value="UniProtKB-KW"/>
</dbReference>
<dbReference type="SUPFAM" id="SSF52540">
    <property type="entry name" value="P-loop containing nucleoside triphosphate hydrolases"/>
    <property type="match status" value="1"/>
</dbReference>
<name>A0AAT9GTC8_9CREN</name>
<evidence type="ECO:0000256" key="1">
    <source>
        <dbReference type="ARBA" id="ARBA00005417"/>
    </source>
</evidence>
<proteinExistence type="inferred from homology"/>
<evidence type="ECO:0000259" key="5">
    <source>
        <dbReference type="PROSITE" id="PS50893"/>
    </source>
</evidence>
<dbReference type="PANTHER" id="PTHR42711">
    <property type="entry name" value="ABC TRANSPORTER ATP-BINDING PROTEIN"/>
    <property type="match status" value="1"/>
</dbReference>
<dbReference type="Pfam" id="PF00005">
    <property type="entry name" value="ABC_tran"/>
    <property type="match status" value="1"/>
</dbReference>
<sequence>MKIISEELTKKFGKFIALNKINLNINSSRVALLGANGSGKTTFLYILSGLSYPSKGKLILDDVEPYKERKRTIKRISFAFEKPSFSIKLKVSDIVNFSYNEDIVKILGLKQILDKKLNELSTGQQQLVNIYVALSNWNDILILDEPFANLDIRRVGELTSYLLSRRRDFIVTTHVPEEAEMIAEYFIVLDRGIVKWSGSISDLINSDIYEVYSFYNILDSTKVIYRYGNIYLIQEDIGKIKKMYDEGIIYGFRKSGLRKLYIENEF</sequence>
<keyword evidence="4 6" id="KW-0067">ATP-binding</keyword>
<dbReference type="CDD" id="cd03230">
    <property type="entry name" value="ABC_DR_subfamily_A"/>
    <property type="match status" value="1"/>
</dbReference>